<evidence type="ECO:0000313" key="1">
    <source>
        <dbReference type="EMBL" id="KAJ9117440.1"/>
    </source>
</evidence>
<proteinExistence type="predicted"/>
<dbReference type="EMBL" id="JASBWU010000012">
    <property type="protein sequence ID" value="KAJ9117440.1"/>
    <property type="molecule type" value="Genomic_DNA"/>
</dbReference>
<sequence>MHLLSNSLLPRHNTSEEEVFVKQLETSCDTSLHVATNGSGPLITPLVYSTILSDRTGHDVWLKLETANLSGSFKDRGIFKSAELGYAQHGPETHLIAASGGNAGLAAATAAKRLGVRCTVVVPKRTEDKVVRKLQELGAQVENQTADVLDDADMLARTMAALDPKGVYIHPFESWHTALGHSSIVEEIRDQLLRAGVPNGRPDVVTCSVGGGGLIRGIIHGINTMISQHPTFGSPKPKLIACQDFGAHSFGASFNRWLLDPDAATTSDGNTVVSLSAITSQATSLGAKTCSAAALSAAVAYSQSDISSSATPAPHLSTVIVDDAISASACWQFKRDHHIEVEMACGAALSPIYLNKRILDRVLAYGTLPNGAATSKTHERQTIVVVVCGGSKVDGDMLARYESDYGEADADWRVMIDGQDV</sequence>
<organism evidence="1 2">
    <name type="scientific">Naganishia vaughanmartiniae</name>
    <dbReference type="NCBI Taxonomy" id="1424756"/>
    <lineage>
        <taxon>Eukaryota</taxon>
        <taxon>Fungi</taxon>
        <taxon>Dikarya</taxon>
        <taxon>Basidiomycota</taxon>
        <taxon>Agaricomycotina</taxon>
        <taxon>Tremellomycetes</taxon>
        <taxon>Filobasidiales</taxon>
        <taxon>Filobasidiaceae</taxon>
        <taxon>Naganishia</taxon>
    </lineage>
</organism>
<name>A0ACC2X1I8_9TREE</name>
<accession>A0ACC2X1I8</accession>
<dbReference type="Proteomes" id="UP001243375">
    <property type="component" value="Unassembled WGS sequence"/>
</dbReference>
<reference evidence="1" key="1">
    <citation type="submission" date="2023-04" db="EMBL/GenBank/DDBJ databases">
        <title>Draft Genome sequencing of Naganishia species isolated from polar environments using Oxford Nanopore Technology.</title>
        <authorList>
            <person name="Leo P."/>
            <person name="Venkateswaran K."/>
        </authorList>
    </citation>
    <scope>NUCLEOTIDE SEQUENCE</scope>
    <source>
        <strain evidence="1">MNA-CCFEE 5425</strain>
    </source>
</reference>
<evidence type="ECO:0000313" key="2">
    <source>
        <dbReference type="Proteomes" id="UP001243375"/>
    </source>
</evidence>
<gene>
    <name evidence="1" type="ORF">QFC22_004290</name>
</gene>
<comment type="caution">
    <text evidence="1">The sequence shown here is derived from an EMBL/GenBank/DDBJ whole genome shotgun (WGS) entry which is preliminary data.</text>
</comment>
<protein>
    <submittedName>
        <fullName evidence="1">Uncharacterized protein</fullName>
    </submittedName>
</protein>
<keyword evidence="2" id="KW-1185">Reference proteome</keyword>